<reference evidence="1" key="1">
    <citation type="submission" date="2021-02" db="EMBL/GenBank/DDBJ databases">
        <authorList>
            <consortium name="DOE Joint Genome Institute"/>
            <person name="Ahrendt S."/>
            <person name="Looney B.P."/>
            <person name="Miyauchi S."/>
            <person name="Morin E."/>
            <person name="Drula E."/>
            <person name="Courty P.E."/>
            <person name="Chicoki N."/>
            <person name="Fauchery L."/>
            <person name="Kohler A."/>
            <person name="Kuo A."/>
            <person name="Labutti K."/>
            <person name="Pangilinan J."/>
            <person name="Lipzen A."/>
            <person name="Riley R."/>
            <person name="Andreopoulos W."/>
            <person name="He G."/>
            <person name="Johnson J."/>
            <person name="Barry K.W."/>
            <person name="Grigoriev I.V."/>
            <person name="Nagy L."/>
            <person name="Hibbett D."/>
            <person name="Henrissat B."/>
            <person name="Matheny P.B."/>
            <person name="Labbe J."/>
            <person name="Martin F."/>
        </authorList>
    </citation>
    <scope>NUCLEOTIDE SEQUENCE</scope>
    <source>
        <strain evidence="1">FP105234-sp</strain>
    </source>
</reference>
<sequence>MLGSRPVALNTDAHRQFASKTPGRALNKARSENALAHGPRTNVKNVKTMLQTPLRDDSLKPQKLFAGTQPVKGGGTGTVSRPFADRTPFPNRQRARTPVPEEDMMLAKPSFLAVETPGHHLRPSSTRKTVRGRRSSSDTHFLAFKTPITNGNHWDVSDTDIEVPAVAEVLEEEVQAEDYDEIEYMPPTAIEEKYAPPFEMPDYTVVGPQFFKLMHSYTYDDRADLYFQADRERMGEGVLEASGFSDSKEQWNYFDLPELEDDSPFAFPGASSKKTVPPAARSGPSTSRPTGTSIASKKGPTPTSMSTAASRPGAARPPARAAPANPTAPRPRAGTVRPTTVAPAPAPAKRPATSASVRPALKPAVRPGTSASIRAPARPPAAGARPNAGRPPPVRVPSGVGVRPLGSARTPGAGKAAAPRGLDDVVLEFEDKALEMEMEDFRFDV</sequence>
<dbReference type="EMBL" id="MU275898">
    <property type="protein sequence ID" value="KAI0047748.1"/>
    <property type="molecule type" value="Genomic_DNA"/>
</dbReference>
<evidence type="ECO:0000313" key="1">
    <source>
        <dbReference type="EMBL" id="KAI0047748.1"/>
    </source>
</evidence>
<evidence type="ECO:0000313" key="2">
    <source>
        <dbReference type="Proteomes" id="UP000814033"/>
    </source>
</evidence>
<reference evidence="1" key="2">
    <citation type="journal article" date="2022" name="New Phytol.">
        <title>Evolutionary transition to the ectomycorrhizal habit in the genomes of a hyperdiverse lineage of mushroom-forming fungi.</title>
        <authorList>
            <person name="Looney B."/>
            <person name="Miyauchi S."/>
            <person name="Morin E."/>
            <person name="Drula E."/>
            <person name="Courty P.E."/>
            <person name="Kohler A."/>
            <person name="Kuo A."/>
            <person name="LaButti K."/>
            <person name="Pangilinan J."/>
            <person name="Lipzen A."/>
            <person name="Riley R."/>
            <person name="Andreopoulos W."/>
            <person name="He G."/>
            <person name="Johnson J."/>
            <person name="Nolan M."/>
            <person name="Tritt A."/>
            <person name="Barry K.W."/>
            <person name="Grigoriev I.V."/>
            <person name="Nagy L.G."/>
            <person name="Hibbett D."/>
            <person name="Henrissat B."/>
            <person name="Matheny P.B."/>
            <person name="Labbe J."/>
            <person name="Martin F.M."/>
        </authorList>
    </citation>
    <scope>NUCLEOTIDE SEQUENCE</scope>
    <source>
        <strain evidence="1">FP105234-sp</strain>
    </source>
</reference>
<comment type="caution">
    <text evidence="1">The sequence shown here is derived from an EMBL/GenBank/DDBJ whole genome shotgun (WGS) entry which is preliminary data.</text>
</comment>
<keyword evidence="2" id="KW-1185">Reference proteome</keyword>
<accession>A0ACB8RV22</accession>
<protein>
    <submittedName>
        <fullName evidence="1">Uncharacterized protein</fullName>
    </submittedName>
</protein>
<name>A0ACB8RV22_9AGAM</name>
<gene>
    <name evidence="1" type="ORF">FA95DRAFT_1605794</name>
</gene>
<dbReference type="Proteomes" id="UP000814033">
    <property type="component" value="Unassembled WGS sequence"/>
</dbReference>
<organism evidence="1 2">
    <name type="scientific">Auriscalpium vulgare</name>
    <dbReference type="NCBI Taxonomy" id="40419"/>
    <lineage>
        <taxon>Eukaryota</taxon>
        <taxon>Fungi</taxon>
        <taxon>Dikarya</taxon>
        <taxon>Basidiomycota</taxon>
        <taxon>Agaricomycotina</taxon>
        <taxon>Agaricomycetes</taxon>
        <taxon>Russulales</taxon>
        <taxon>Auriscalpiaceae</taxon>
        <taxon>Auriscalpium</taxon>
    </lineage>
</organism>
<proteinExistence type="predicted"/>